<keyword evidence="4" id="KW-1185">Reference proteome</keyword>
<evidence type="ECO:0000256" key="1">
    <source>
        <dbReference type="SAM" id="Coils"/>
    </source>
</evidence>
<evidence type="ECO:0000259" key="2">
    <source>
        <dbReference type="Pfam" id="PF25298"/>
    </source>
</evidence>
<feature type="coiled-coil region" evidence="1">
    <location>
        <begin position="37"/>
        <end position="85"/>
    </location>
</feature>
<evidence type="ECO:0000313" key="3">
    <source>
        <dbReference type="EMBL" id="CAH2088794.1"/>
    </source>
</evidence>
<comment type="caution">
    <text evidence="3">The sequence shown here is derived from an EMBL/GenBank/DDBJ whole genome shotgun (WGS) entry which is preliminary data.</text>
</comment>
<dbReference type="InterPro" id="IPR057251">
    <property type="entry name" value="FP_C"/>
</dbReference>
<organism evidence="3 4">
    <name type="scientific">Euphydryas editha</name>
    <name type="common">Edith's checkerspot</name>
    <dbReference type="NCBI Taxonomy" id="104508"/>
    <lineage>
        <taxon>Eukaryota</taxon>
        <taxon>Metazoa</taxon>
        <taxon>Ecdysozoa</taxon>
        <taxon>Arthropoda</taxon>
        <taxon>Hexapoda</taxon>
        <taxon>Insecta</taxon>
        <taxon>Pterygota</taxon>
        <taxon>Neoptera</taxon>
        <taxon>Endopterygota</taxon>
        <taxon>Lepidoptera</taxon>
        <taxon>Glossata</taxon>
        <taxon>Ditrysia</taxon>
        <taxon>Papilionoidea</taxon>
        <taxon>Nymphalidae</taxon>
        <taxon>Nymphalinae</taxon>
        <taxon>Euphydryas</taxon>
    </lineage>
</organism>
<gene>
    <name evidence="3" type="ORF">EEDITHA_LOCUS4923</name>
</gene>
<reference evidence="3" key="1">
    <citation type="submission" date="2022-03" db="EMBL/GenBank/DDBJ databases">
        <authorList>
            <person name="Tunstrom K."/>
        </authorList>
    </citation>
    <scope>NUCLEOTIDE SEQUENCE</scope>
</reference>
<dbReference type="EMBL" id="CAKOGL010000007">
    <property type="protein sequence ID" value="CAH2088794.1"/>
    <property type="molecule type" value="Genomic_DNA"/>
</dbReference>
<evidence type="ECO:0000313" key="4">
    <source>
        <dbReference type="Proteomes" id="UP001153954"/>
    </source>
</evidence>
<protein>
    <recommendedName>
        <fullName evidence="2">FP protein C-terminal domain-containing protein</fullName>
    </recommendedName>
</protein>
<dbReference type="Pfam" id="PF25298">
    <property type="entry name" value="Baculo_FP_2nd"/>
    <property type="match status" value="1"/>
</dbReference>
<sequence length="238" mass="28024">MQDMFKSFEYQQNLRFEKLIESMCTIKEQNSEIQKSIDFLSAKYDDVLEKINTIEQKSKFYELKIESLENKIEQLERNSHASAVELKNIPKMDNENKSLLRSIVKKVGEIIQQPVIHSDIKKIIHMKTRNEMNNHIVVNFNTTTLKDDFIKECRVFNKKNSDNKLNTSHLQIPTKPIFVDESLTSVGRKLSVLARQLVKDHKYHSTRTSYGRIYLRKNHDSPVTRIDTEKDIQKLLLK</sequence>
<keyword evidence="1" id="KW-0175">Coiled coil</keyword>
<name>A0AAU9TTJ8_EUPED</name>
<dbReference type="AlphaFoldDB" id="A0AAU9TTJ8"/>
<dbReference type="Proteomes" id="UP001153954">
    <property type="component" value="Unassembled WGS sequence"/>
</dbReference>
<proteinExistence type="predicted"/>
<feature type="domain" description="FP protein C-terminal" evidence="2">
    <location>
        <begin position="189"/>
        <end position="236"/>
    </location>
</feature>
<accession>A0AAU9TTJ8</accession>